<name>A0A6J5LJF0_9CAUD</name>
<gene>
    <name evidence="1" type="ORF">UFOVP250_76</name>
</gene>
<proteinExistence type="predicted"/>
<sequence length="115" mass="13203">MIIHQHIPKRKKRKANAKTRALKSNWEELLKKYDVKPETNKMPVFVERTYCPPVVLRRDSFRDVPSVDTGIGDTAKKEAPVYTGDAMIGISVLHKSNGIPVFRQEDAIDISKMRR</sequence>
<evidence type="ECO:0000313" key="1">
    <source>
        <dbReference type="EMBL" id="CAB4133226.1"/>
    </source>
</evidence>
<dbReference type="EMBL" id="LR796270">
    <property type="protein sequence ID" value="CAB4133226.1"/>
    <property type="molecule type" value="Genomic_DNA"/>
</dbReference>
<organism evidence="1">
    <name type="scientific">uncultured Caudovirales phage</name>
    <dbReference type="NCBI Taxonomy" id="2100421"/>
    <lineage>
        <taxon>Viruses</taxon>
        <taxon>Duplodnaviria</taxon>
        <taxon>Heunggongvirae</taxon>
        <taxon>Uroviricota</taxon>
        <taxon>Caudoviricetes</taxon>
        <taxon>Peduoviridae</taxon>
        <taxon>Maltschvirus</taxon>
        <taxon>Maltschvirus maltsch</taxon>
    </lineage>
</organism>
<reference evidence="1" key="1">
    <citation type="submission" date="2020-04" db="EMBL/GenBank/DDBJ databases">
        <authorList>
            <person name="Chiriac C."/>
            <person name="Salcher M."/>
            <person name="Ghai R."/>
            <person name="Kavagutti S V."/>
        </authorList>
    </citation>
    <scope>NUCLEOTIDE SEQUENCE</scope>
</reference>
<protein>
    <submittedName>
        <fullName evidence="1">Uncharacterized protein</fullName>
    </submittedName>
</protein>
<accession>A0A6J5LJF0</accession>